<protein>
    <submittedName>
        <fullName evidence="1">ThiamineS protein</fullName>
    </submittedName>
</protein>
<proteinExistence type="predicted"/>
<dbReference type="Proteomes" id="UP000009234">
    <property type="component" value="Chromosome"/>
</dbReference>
<dbReference type="InterPro" id="IPR003749">
    <property type="entry name" value="ThiS/MoaD-like"/>
</dbReference>
<evidence type="ECO:0000313" key="1">
    <source>
        <dbReference type="EMBL" id="AEG59658.1"/>
    </source>
</evidence>
<dbReference type="HOGENOM" id="CLU_114601_5_1_9"/>
<dbReference type="KEGG" id="dru:Desru_1386"/>
<evidence type="ECO:0000313" key="2">
    <source>
        <dbReference type="Proteomes" id="UP000009234"/>
    </source>
</evidence>
<dbReference type="AlphaFoldDB" id="F6DQ80"/>
<accession>F6DQ80</accession>
<reference evidence="1 2" key="2">
    <citation type="journal article" date="2012" name="Stand. Genomic Sci.">
        <title>Complete genome sequence of the sulfate-reducing firmicute Desulfotomaculum ruminis type strain (DL(T)).</title>
        <authorList>
            <person name="Spring S."/>
            <person name="Visser M."/>
            <person name="Lu M."/>
            <person name="Copeland A."/>
            <person name="Lapidus A."/>
            <person name="Lucas S."/>
            <person name="Cheng J.F."/>
            <person name="Han C."/>
            <person name="Tapia R."/>
            <person name="Goodwin L.A."/>
            <person name="Pitluck S."/>
            <person name="Ivanova N."/>
            <person name="Land M."/>
            <person name="Hauser L."/>
            <person name="Larimer F."/>
            <person name="Rohde M."/>
            <person name="Goker M."/>
            <person name="Detter J.C."/>
            <person name="Kyrpides N.C."/>
            <person name="Woyke T."/>
            <person name="Schaap P.J."/>
            <person name="Plugge C.M."/>
            <person name="Muyzer G."/>
            <person name="Kuever J."/>
            <person name="Pereira I.A."/>
            <person name="Parshina S.N."/>
            <person name="Bernier-Latmani R."/>
            <person name="Stams A.J."/>
            <person name="Klenk H.P."/>
        </authorList>
    </citation>
    <scope>NUCLEOTIDE SEQUENCE [LARGE SCALE GENOMIC DNA]</scope>
    <source>
        <strain evidence="2">ATCC 23193 / DSM 2154 / NCIB 8452 / DL</strain>
    </source>
</reference>
<dbReference type="EMBL" id="CP002780">
    <property type="protein sequence ID" value="AEG59658.1"/>
    <property type="molecule type" value="Genomic_DNA"/>
</dbReference>
<dbReference type="OrthoDB" id="5339859at2"/>
<dbReference type="eggNOG" id="COG1977">
    <property type="taxonomic scope" value="Bacteria"/>
</dbReference>
<dbReference type="Gene3D" id="3.10.20.30">
    <property type="match status" value="1"/>
</dbReference>
<dbReference type="Pfam" id="PF02597">
    <property type="entry name" value="ThiS"/>
    <property type="match status" value="1"/>
</dbReference>
<sequence length="94" mass="10132">MGTIELRGFATLQQVLHKKGFAFPQMVEIGEGLTGDQLISKLDIKETEVEALFVNGRVQGLHDPIQPGDRVALVPPGTPGPYRVILGIVGKQAK</sequence>
<dbReference type="InterPro" id="IPR012675">
    <property type="entry name" value="Beta-grasp_dom_sf"/>
</dbReference>
<organism evidence="1 2">
    <name type="scientific">Desulforamulus ruminis (strain ATCC 23193 / DSM 2154 / NCIMB 8452 / DL)</name>
    <name type="common">Desulfotomaculum ruminis</name>
    <dbReference type="NCBI Taxonomy" id="696281"/>
    <lineage>
        <taxon>Bacteria</taxon>
        <taxon>Bacillati</taxon>
        <taxon>Bacillota</taxon>
        <taxon>Clostridia</taxon>
        <taxon>Eubacteriales</taxon>
        <taxon>Peptococcaceae</taxon>
        <taxon>Desulforamulus</taxon>
    </lineage>
</organism>
<dbReference type="STRING" id="696281.Desru_1386"/>
<gene>
    <name evidence="1" type="ordered locus">Desru_1386</name>
</gene>
<reference evidence="2" key="1">
    <citation type="submission" date="2011-05" db="EMBL/GenBank/DDBJ databases">
        <title>Complete sequence of Desulfotomaculum ruminis DSM 2154.</title>
        <authorList>
            <person name="Lucas S."/>
            <person name="Copeland A."/>
            <person name="Lapidus A."/>
            <person name="Cheng J.-F."/>
            <person name="Goodwin L."/>
            <person name="Pitluck S."/>
            <person name="Lu M."/>
            <person name="Detter J.C."/>
            <person name="Han C."/>
            <person name="Tapia R."/>
            <person name="Land M."/>
            <person name="Hauser L."/>
            <person name="Kyrpides N."/>
            <person name="Ivanova N."/>
            <person name="Mikhailova N."/>
            <person name="Pagani I."/>
            <person name="Stams A.J.M."/>
            <person name="Plugge C.M."/>
            <person name="Muyzer G."/>
            <person name="Kuever J."/>
            <person name="Parshina S.N."/>
            <person name="Ivanova A.E."/>
            <person name="Nazina T.N."/>
            <person name="Brambilla E."/>
            <person name="Spring S."/>
            <person name="Klenk H.-P."/>
            <person name="Woyke T."/>
        </authorList>
    </citation>
    <scope>NUCLEOTIDE SEQUENCE [LARGE SCALE GENOMIC DNA]</scope>
    <source>
        <strain evidence="2">ATCC 23193 / DSM 2154 / NCIB 8452 / DL</strain>
    </source>
</reference>
<keyword evidence="2" id="KW-1185">Reference proteome</keyword>
<dbReference type="SUPFAM" id="SSF54285">
    <property type="entry name" value="MoaD/ThiS"/>
    <property type="match status" value="1"/>
</dbReference>
<name>F6DQ80_DESRL</name>
<dbReference type="InterPro" id="IPR016155">
    <property type="entry name" value="Mopterin_synth/thiamin_S_b"/>
</dbReference>
<dbReference type="RefSeq" id="WP_013841429.1">
    <property type="nucleotide sequence ID" value="NC_015589.1"/>
</dbReference>